<evidence type="ECO:0000313" key="1">
    <source>
        <dbReference type="EMBL" id="KAL3277141.1"/>
    </source>
</evidence>
<protein>
    <submittedName>
        <fullName evidence="1">Uncharacterized protein</fullName>
    </submittedName>
</protein>
<dbReference type="Proteomes" id="UP001516400">
    <property type="component" value="Unassembled WGS sequence"/>
</dbReference>
<reference evidence="1 2" key="1">
    <citation type="journal article" date="2021" name="BMC Biol.">
        <title>Horizontally acquired antibacterial genes associated with adaptive radiation of ladybird beetles.</title>
        <authorList>
            <person name="Li H.S."/>
            <person name="Tang X.F."/>
            <person name="Huang Y.H."/>
            <person name="Xu Z.Y."/>
            <person name="Chen M.L."/>
            <person name="Du X.Y."/>
            <person name="Qiu B.Y."/>
            <person name="Chen P.T."/>
            <person name="Zhang W."/>
            <person name="Slipinski A."/>
            <person name="Escalona H.E."/>
            <person name="Waterhouse R.M."/>
            <person name="Zwick A."/>
            <person name="Pang H."/>
        </authorList>
    </citation>
    <scope>NUCLEOTIDE SEQUENCE [LARGE SCALE GENOMIC DNA]</scope>
    <source>
        <strain evidence="1">SYSU2018</strain>
    </source>
</reference>
<accession>A0ABD2NEL5</accession>
<sequence>MINMISPSQAIVQVHPEKFYTIAGPQHYPTTTKRKGTFLVIHQSVLAIFSISEFSWHQVSKATKISLHVADRYPALPAVSITDVSSANKVILSAFILFGRSLKKRRNSSGPRMEP</sequence>
<evidence type="ECO:0000313" key="2">
    <source>
        <dbReference type="Proteomes" id="UP001516400"/>
    </source>
</evidence>
<dbReference type="AlphaFoldDB" id="A0ABD2NEL5"/>
<keyword evidence="2" id="KW-1185">Reference proteome</keyword>
<proteinExistence type="predicted"/>
<name>A0ABD2NEL5_9CUCU</name>
<comment type="caution">
    <text evidence="1">The sequence shown here is derived from an EMBL/GenBank/DDBJ whole genome shotgun (WGS) entry which is preliminary data.</text>
</comment>
<dbReference type="EMBL" id="JABFTP020000103">
    <property type="protein sequence ID" value="KAL3277141.1"/>
    <property type="molecule type" value="Genomic_DNA"/>
</dbReference>
<organism evidence="1 2">
    <name type="scientific">Cryptolaemus montrouzieri</name>
    <dbReference type="NCBI Taxonomy" id="559131"/>
    <lineage>
        <taxon>Eukaryota</taxon>
        <taxon>Metazoa</taxon>
        <taxon>Ecdysozoa</taxon>
        <taxon>Arthropoda</taxon>
        <taxon>Hexapoda</taxon>
        <taxon>Insecta</taxon>
        <taxon>Pterygota</taxon>
        <taxon>Neoptera</taxon>
        <taxon>Endopterygota</taxon>
        <taxon>Coleoptera</taxon>
        <taxon>Polyphaga</taxon>
        <taxon>Cucujiformia</taxon>
        <taxon>Coccinelloidea</taxon>
        <taxon>Coccinellidae</taxon>
        <taxon>Scymninae</taxon>
        <taxon>Scymnini</taxon>
        <taxon>Cryptolaemus</taxon>
    </lineage>
</organism>
<gene>
    <name evidence="1" type="ORF">HHI36_012495</name>
</gene>